<dbReference type="EMBL" id="NHRY01000042">
    <property type="protein sequence ID" value="PPQ38157.1"/>
    <property type="molecule type" value="Genomic_DNA"/>
</dbReference>
<evidence type="ECO:0000256" key="4">
    <source>
        <dbReference type="PROSITE-ProRule" id="PRU00433"/>
    </source>
</evidence>
<evidence type="ECO:0000256" key="3">
    <source>
        <dbReference type="ARBA" id="ARBA00023004"/>
    </source>
</evidence>
<keyword evidence="1 4" id="KW-0349">Heme</keyword>
<dbReference type="OrthoDB" id="9809720at2"/>
<organism evidence="7 8">
    <name type="scientific">Rhodopila globiformis</name>
    <name type="common">Rhodopseudomonas globiformis</name>
    <dbReference type="NCBI Taxonomy" id="1071"/>
    <lineage>
        <taxon>Bacteria</taxon>
        <taxon>Pseudomonadati</taxon>
        <taxon>Pseudomonadota</taxon>
        <taxon>Alphaproteobacteria</taxon>
        <taxon>Acetobacterales</taxon>
        <taxon>Acetobacteraceae</taxon>
        <taxon>Rhodopila</taxon>
    </lineage>
</organism>
<protein>
    <submittedName>
        <fullName evidence="7">Cytochrome C</fullName>
    </submittedName>
</protein>
<keyword evidence="2 4" id="KW-0479">Metal-binding</keyword>
<evidence type="ECO:0000256" key="2">
    <source>
        <dbReference type="ARBA" id="ARBA00022723"/>
    </source>
</evidence>
<dbReference type="AlphaFoldDB" id="A0A2S6NN04"/>
<dbReference type="GO" id="GO:0009055">
    <property type="term" value="F:electron transfer activity"/>
    <property type="evidence" value="ECO:0007669"/>
    <property type="project" value="InterPro"/>
</dbReference>
<dbReference type="InterPro" id="IPR036909">
    <property type="entry name" value="Cyt_c-like_dom_sf"/>
</dbReference>
<dbReference type="InterPro" id="IPR009056">
    <property type="entry name" value="Cyt_c-like_dom"/>
</dbReference>
<comment type="caution">
    <text evidence="7">The sequence shown here is derived from an EMBL/GenBank/DDBJ whole genome shotgun (WGS) entry which is preliminary data.</text>
</comment>
<keyword evidence="3 4" id="KW-0408">Iron</keyword>
<reference evidence="7 8" key="1">
    <citation type="journal article" date="2018" name="Arch. Microbiol.">
        <title>New insights into the metabolic potential of the phototrophic purple bacterium Rhodopila globiformis DSM 161(T) from its draft genome sequence and evidence for a vanadium-dependent nitrogenase.</title>
        <authorList>
            <person name="Imhoff J.F."/>
            <person name="Rahn T."/>
            <person name="Kunzel S."/>
            <person name="Neulinger S.C."/>
        </authorList>
    </citation>
    <scope>NUCLEOTIDE SEQUENCE [LARGE SCALE GENOMIC DNA]</scope>
    <source>
        <strain evidence="7 8">DSM 161</strain>
    </source>
</reference>
<evidence type="ECO:0000256" key="1">
    <source>
        <dbReference type="ARBA" id="ARBA00022617"/>
    </source>
</evidence>
<dbReference type="Pfam" id="PF00034">
    <property type="entry name" value="Cytochrom_C"/>
    <property type="match status" value="1"/>
</dbReference>
<keyword evidence="8" id="KW-1185">Reference proteome</keyword>
<evidence type="ECO:0000313" key="8">
    <source>
        <dbReference type="Proteomes" id="UP000239724"/>
    </source>
</evidence>
<keyword evidence="5" id="KW-0812">Transmembrane</keyword>
<feature type="transmembrane region" description="Helical" evidence="5">
    <location>
        <begin position="12"/>
        <end position="30"/>
    </location>
</feature>
<gene>
    <name evidence="7" type="ORF">CCS01_02745</name>
</gene>
<evidence type="ECO:0000259" key="6">
    <source>
        <dbReference type="PROSITE" id="PS51007"/>
    </source>
</evidence>
<dbReference type="GO" id="GO:0046872">
    <property type="term" value="F:metal ion binding"/>
    <property type="evidence" value="ECO:0007669"/>
    <property type="project" value="UniProtKB-KW"/>
</dbReference>
<name>A0A2S6NN04_RHOGL</name>
<dbReference type="Proteomes" id="UP000239724">
    <property type="component" value="Unassembled WGS sequence"/>
</dbReference>
<dbReference type="PROSITE" id="PS51007">
    <property type="entry name" value="CYTC"/>
    <property type="match status" value="1"/>
</dbReference>
<dbReference type="GO" id="GO:0020037">
    <property type="term" value="F:heme binding"/>
    <property type="evidence" value="ECO:0007669"/>
    <property type="project" value="InterPro"/>
</dbReference>
<dbReference type="Gene3D" id="1.10.760.10">
    <property type="entry name" value="Cytochrome c-like domain"/>
    <property type="match status" value="1"/>
</dbReference>
<accession>A0A2S6NN04</accession>
<evidence type="ECO:0000313" key="7">
    <source>
        <dbReference type="EMBL" id="PPQ38157.1"/>
    </source>
</evidence>
<dbReference type="RefSeq" id="WP_104517307.1">
    <property type="nucleotide sequence ID" value="NZ_NHRY01000042.1"/>
</dbReference>
<sequence length="149" mass="16635">MNDVLTKAAARNIFYGGTIFFFAIFILLVADSFREARLIEVTNPITAQVAAGKRVWERHACFDCHTLFGEGARFAPELGKVWLKYGGATDPDTARQALKGWFAAQPTGVEDRHQMPNFHLSDKDMDDVIAMLAWASRVNTQGWPPHAPK</sequence>
<keyword evidence="5" id="KW-1133">Transmembrane helix</keyword>
<feature type="domain" description="Cytochrome c" evidence="6">
    <location>
        <begin position="47"/>
        <end position="136"/>
    </location>
</feature>
<proteinExistence type="predicted"/>
<keyword evidence="5" id="KW-0472">Membrane</keyword>
<evidence type="ECO:0000256" key="5">
    <source>
        <dbReference type="SAM" id="Phobius"/>
    </source>
</evidence>
<dbReference type="SUPFAM" id="SSF46626">
    <property type="entry name" value="Cytochrome c"/>
    <property type="match status" value="1"/>
</dbReference>